<reference evidence="1" key="1">
    <citation type="journal article" date="2014" name="Int. J. Syst. Evol. Microbiol.">
        <title>Complete genome of a new Firmicutes species belonging to the dominant human colonic microbiota ('Ruminococcus bicirculans') reveals two chromosomes and a selective capacity to utilize plant glucans.</title>
        <authorList>
            <consortium name="NISC Comparative Sequencing Program"/>
            <person name="Wegmann U."/>
            <person name="Louis P."/>
            <person name="Goesmann A."/>
            <person name="Henrissat B."/>
            <person name="Duncan S.H."/>
            <person name="Flint H.J."/>
        </authorList>
    </citation>
    <scope>NUCLEOTIDE SEQUENCE</scope>
    <source>
        <strain evidence="1">NBRC 107169</strain>
    </source>
</reference>
<proteinExistence type="predicted"/>
<evidence type="ECO:0000313" key="1">
    <source>
        <dbReference type="EMBL" id="GLQ16308.1"/>
    </source>
</evidence>
<dbReference type="InterPro" id="IPR009380">
    <property type="entry name" value="DUF1036"/>
</dbReference>
<accession>A0ABQ5ULZ4</accession>
<sequence>MFFIDFSITTFAMRFAPLILLLATFYTTPAAADLRICNQSQNPVTIAIGFRSEKGWQSEGWWVAEPENCAVVFNGPLNEQRSQYFYIHAVDDIGGNRWDGRIFMCTRDKSFTIFGEKDCLARGYERTGFMEVDTKKNRDWTVQLTDADLQ</sequence>
<name>A0ABQ5ULZ4_9HYPH</name>
<evidence type="ECO:0008006" key="3">
    <source>
        <dbReference type="Google" id="ProtNLM"/>
    </source>
</evidence>
<dbReference type="EMBL" id="BSNI01000001">
    <property type="protein sequence ID" value="GLQ16308.1"/>
    <property type="molecule type" value="Genomic_DNA"/>
</dbReference>
<keyword evidence="2" id="KW-1185">Reference proteome</keyword>
<protein>
    <recommendedName>
        <fullName evidence="3">DUF1036 domain-containing protein</fullName>
    </recommendedName>
</protein>
<reference evidence="1" key="2">
    <citation type="submission" date="2023-01" db="EMBL/GenBank/DDBJ databases">
        <title>Draft genome sequence of Maritalea porphyrae strain NBRC 107169.</title>
        <authorList>
            <person name="Sun Q."/>
            <person name="Mori K."/>
        </authorList>
    </citation>
    <scope>NUCLEOTIDE SEQUENCE</scope>
    <source>
        <strain evidence="1">NBRC 107169</strain>
    </source>
</reference>
<organism evidence="1 2">
    <name type="scientific">Maritalea porphyrae</name>
    <dbReference type="NCBI Taxonomy" id="880732"/>
    <lineage>
        <taxon>Bacteria</taxon>
        <taxon>Pseudomonadati</taxon>
        <taxon>Pseudomonadota</taxon>
        <taxon>Alphaproteobacteria</taxon>
        <taxon>Hyphomicrobiales</taxon>
        <taxon>Devosiaceae</taxon>
        <taxon>Maritalea</taxon>
    </lineage>
</organism>
<gene>
    <name evidence="1" type="ORF">GCM10007879_05570</name>
</gene>
<comment type="caution">
    <text evidence="1">The sequence shown here is derived from an EMBL/GenBank/DDBJ whole genome shotgun (WGS) entry which is preliminary data.</text>
</comment>
<dbReference type="Proteomes" id="UP001161405">
    <property type="component" value="Unassembled WGS sequence"/>
</dbReference>
<dbReference type="Pfam" id="PF06282">
    <property type="entry name" value="DUF1036"/>
    <property type="match status" value="1"/>
</dbReference>
<evidence type="ECO:0000313" key="2">
    <source>
        <dbReference type="Proteomes" id="UP001161405"/>
    </source>
</evidence>